<dbReference type="InterPro" id="IPR013087">
    <property type="entry name" value="Znf_C2H2_type"/>
</dbReference>
<feature type="compositionally biased region" description="Polar residues" evidence="6">
    <location>
        <begin position="861"/>
        <end position="885"/>
    </location>
</feature>
<evidence type="ECO:0000256" key="4">
    <source>
        <dbReference type="ARBA" id="ARBA00022833"/>
    </source>
</evidence>
<keyword evidence="9" id="KW-1185">Reference proteome</keyword>
<feature type="compositionally biased region" description="Polar residues" evidence="6">
    <location>
        <begin position="434"/>
        <end position="453"/>
    </location>
</feature>
<reference evidence="8 9" key="1">
    <citation type="submission" date="2020-06" db="EMBL/GenBank/DDBJ databases">
        <authorList>
            <consortium name="Wellcome Sanger Institute Data Sharing"/>
        </authorList>
    </citation>
    <scope>NUCLEOTIDE SEQUENCE [LARGE SCALE GENOMIC DNA]</scope>
</reference>
<proteinExistence type="predicted"/>
<feature type="compositionally biased region" description="Basic and acidic residues" evidence="6">
    <location>
        <begin position="500"/>
        <end position="509"/>
    </location>
</feature>
<dbReference type="Proteomes" id="UP000694580">
    <property type="component" value="Chromosome 8"/>
</dbReference>
<organism evidence="8 9">
    <name type="scientific">Denticeps clupeoides</name>
    <name type="common">denticle herring</name>
    <dbReference type="NCBI Taxonomy" id="299321"/>
    <lineage>
        <taxon>Eukaryota</taxon>
        <taxon>Metazoa</taxon>
        <taxon>Chordata</taxon>
        <taxon>Craniata</taxon>
        <taxon>Vertebrata</taxon>
        <taxon>Euteleostomi</taxon>
        <taxon>Actinopterygii</taxon>
        <taxon>Neopterygii</taxon>
        <taxon>Teleostei</taxon>
        <taxon>Clupei</taxon>
        <taxon>Clupeiformes</taxon>
        <taxon>Denticipitoidei</taxon>
        <taxon>Denticipitidae</taxon>
        <taxon>Denticeps</taxon>
    </lineage>
</organism>
<dbReference type="SMART" id="SM00355">
    <property type="entry name" value="ZnF_C2H2"/>
    <property type="match status" value="7"/>
</dbReference>
<feature type="compositionally biased region" description="Low complexity" evidence="6">
    <location>
        <begin position="579"/>
        <end position="590"/>
    </location>
</feature>
<feature type="region of interest" description="Disordered" evidence="6">
    <location>
        <begin position="560"/>
        <end position="597"/>
    </location>
</feature>
<sequence>MEADVVMQEDPPEGQERDEGEERSEDCTALSPKDVPSQPPEPPCAEQCGQKELLPEDTGPTDSKKARKASKKSPCKMQQGAVFSGKILSFCCSECKGNVTYSPNDLLKHFQRVHKGILPTYPCDLCSFVTHEFSALQCHRIGHRNTQVTCEICNDGVQYSLLLLTRHYIMCHSKNGHFHCDKCEFSTRDAGTFVQHIHHHNEGRHDIRHKCIKCKYVSATRGELQRHILVHSGTFPYTCHFCGYGAARKDYLTKHIAAVHGEENDRKNRWRLGDDKPLKASTPGLKLLLKKGPVAGGSREQQWMSKLHTYPGVSLLDQNGSLFNPEKTLEETQQFLERAVGVKKEGSKWTKGVAKSESQSGTYPSSPATPQPKPQESDLSLGSGLLNPNSSNGLTILMVKNKISIPPNCTTKVMGFKMVDGKKHLVLKVIPTKQEPSPQSDSIGNEMDSNYTETVERKHPNSTDEQENTVGSPCLQAYDVESEFDEELPATVENDDRPEESESHGKQDCTDVADESSVEKFSAVSDCHSAKDSMHQSKVNTSPLSEINATKCLSVINETQTTNPSLTEATHTNSEVEGSSLDSKPSDSQSMNDPNNDQLHKATVASISMDEPMGSDSPVDLNHRLDEDMLSNSRLGETAPLDSTEDKIRPSDSVLDDSTPSDFELNKTVSSEPILEECTTSDSLLDESITLTPASLPEFGGQELTLPDLVKVETDQFIDDAPLHTNAVVSGNSDPVSVPLSQESTAMDTTSLKEPSHNVLSSQILVTKTPDHPATETPEKPAGKHFAHSDLIANESTSGGDVHAQMCCSSLDEAENNTLDESQEAQLKKCHSFGDESLPCETFSEKKQPPPSANQVIPLDCNSNKNIPSPDTSGDDSSLVLNGSSCPDLASEMEQVLNRDSHSDCDDSTLHSPIHKVFSFHNYSKETSASSQSSLHDHSLEAKELEECEEESNEDIVPSEWSLNLASTPVKDEKEVPCRKAAISGNKPDLERVSDSDIEVDECIATVDEQPSTVLKDSTLETSAEEGARAVGERGLGIKSNVAVLGKILEKHSDAIISQQLEKERMVTSAVSQDAVRPTKTTLRILQTSEGKQQMFLHTSENKFAVPVQLSSGSGFKLITKSSPQINVSYMKPGIERQTKTTGLALTLNGGRIGMTGHASVGDKSPAQFSPVKLATSSSGGHYLVNTAALKRPVLLSRTVKSSAGEQAVTRSPTCYLVQRPVPIAPAPGNSDQTSAGTSAQSQLASRQVLAMPVSSIDGSNSLQTGRQAYLVRYLTPAKSGIICNNQEGNSVSSVLGGQQNECGKRVFLKIVRSPSGAKFLSTVPGSLDTRPIYLATGHLQSPCFLMSSNKSVVNVLGDSTTSDVQLGSTASVLPGFTSKMGKKSAVVLNQTRQLSQRKRRRKALFDEYSETSSKARRVSSKSATERAIPLVWEPASKEVERMLRLSPFSTRQHVKSPRQNQPVVVLNHPDADIPEVVSIMKSVNRFKGEVLKVALSQRTIKALSGMSHMGRGSVFTPHASVRERFILKLKLKKTSRNKYEVVRKTSTGSSAEQLSTFACWFCGRMFSNQEDWIGHGQRHLMEATRDWNKLF</sequence>
<dbReference type="Gene3D" id="3.30.160.60">
    <property type="entry name" value="Classic Zinc Finger"/>
    <property type="match status" value="2"/>
</dbReference>
<dbReference type="GeneTree" id="ENSGT00940000160595"/>
<feature type="region of interest" description="Disordered" evidence="6">
    <location>
        <begin position="841"/>
        <end position="885"/>
    </location>
</feature>
<feature type="region of interest" description="Disordered" evidence="6">
    <location>
        <begin position="431"/>
        <end position="472"/>
    </location>
</feature>
<feature type="compositionally biased region" description="Low complexity" evidence="6">
    <location>
        <begin position="377"/>
        <end position="386"/>
    </location>
</feature>
<accession>A0AAY4AWS6</accession>
<gene>
    <name evidence="8" type="primary">si:ch211-214e3.5</name>
</gene>
<feature type="region of interest" description="Disordered" evidence="6">
    <location>
        <begin position="1"/>
        <end position="72"/>
    </location>
</feature>
<keyword evidence="2" id="KW-0677">Repeat</keyword>
<name>A0AAY4AWS6_9TELE</name>
<keyword evidence="4" id="KW-0862">Zinc</keyword>
<feature type="region of interest" description="Disordered" evidence="6">
    <location>
        <begin position="630"/>
        <end position="661"/>
    </location>
</feature>
<feature type="compositionally biased region" description="Acidic residues" evidence="6">
    <location>
        <begin position="10"/>
        <end position="24"/>
    </location>
</feature>
<evidence type="ECO:0000256" key="1">
    <source>
        <dbReference type="ARBA" id="ARBA00022723"/>
    </source>
</evidence>
<evidence type="ECO:0000256" key="3">
    <source>
        <dbReference type="ARBA" id="ARBA00022771"/>
    </source>
</evidence>
<dbReference type="PANTHER" id="PTHR24379:SF121">
    <property type="entry name" value="C2H2-TYPE DOMAIN-CONTAINING PROTEIN"/>
    <property type="match status" value="1"/>
</dbReference>
<keyword evidence="1" id="KW-0479">Metal-binding</keyword>
<dbReference type="PANTHER" id="PTHR24379">
    <property type="entry name" value="KRAB AND ZINC FINGER DOMAIN-CONTAINING"/>
    <property type="match status" value="1"/>
</dbReference>
<evidence type="ECO:0000256" key="2">
    <source>
        <dbReference type="ARBA" id="ARBA00022737"/>
    </source>
</evidence>
<dbReference type="PROSITE" id="PS50157">
    <property type="entry name" value="ZINC_FINGER_C2H2_2"/>
    <property type="match status" value="3"/>
</dbReference>
<evidence type="ECO:0000313" key="9">
    <source>
        <dbReference type="Proteomes" id="UP000694580"/>
    </source>
</evidence>
<feature type="compositionally biased region" description="Polar residues" evidence="6">
    <location>
        <begin position="356"/>
        <end position="366"/>
    </location>
</feature>
<protein>
    <recommendedName>
        <fullName evidence="7">C2H2-type domain-containing protein</fullName>
    </recommendedName>
</protein>
<evidence type="ECO:0000256" key="6">
    <source>
        <dbReference type="SAM" id="MobiDB-lite"/>
    </source>
</evidence>
<feature type="region of interest" description="Disordered" evidence="6">
    <location>
        <begin position="346"/>
        <end position="386"/>
    </location>
</feature>
<evidence type="ECO:0000259" key="7">
    <source>
        <dbReference type="PROSITE" id="PS50157"/>
    </source>
</evidence>
<dbReference type="SUPFAM" id="SSF57667">
    <property type="entry name" value="beta-beta-alpha zinc fingers"/>
    <property type="match status" value="1"/>
</dbReference>
<feature type="region of interest" description="Disordered" evidence="6">
    <location>
        <begin position="486"/>
        <end position="517"/>
    </location>
</feature>
<evidence type="ECO:0000313" key="8">
    <source>
        <dbReference type="Ensembl" id="ENSDCDP00010011876.1"/>
    </source>
</evidence>
<feature type="compositionally biased region" description="Polar residues" evidence="6">
    <location>
        <begin position="560"/>
        <end position="577"/>
    </location>
</feature>
<feature type="domain" description="C2H2-type" evidence="7">
    <location>
        <begin position="1558"/>
        <end position="1585"/>
    </location>
</feature>
<keyword evidence="3 5" id="KW-0863">Zinc-finger</keyword>
<dbReference type="InterPro" id="IPR036236">
    <property type="entry name" value="Znf_C2H2_sf"/>
</dbReference>
<dbReference type="PROSITE" id="PS00028">
    <property type="entry name" value="ZINC_FINGER_C2H2_1"/>
    <property type="match status" value="1"/>
</dbReference>
<reference evidence="8" key="2">
    <citation type="submission" date="2025-08" db="UniProtKB">
        <authorList>
            <consortium name="Ensembl"/>
        </authorList>
    </citation>
    <scope>IDENTIFICATION</scope>
</reference>
<dbReference type="Ensembl" id="ENSDCDT00010012449.1">
    <property type="protein sequence ID" value="ENSDCDP00010011876.1"/>
    <property type="gene ID" value="ENSDCDG00010005291.1"/>
</dbReference>
<dbReference type="GO" id="GO:0008270">
    <property type="term" value="F:zinc ion binding"/>
    <property type="evidence" value="ECO:0007669"/>
    <property type="project" value="UniProtKB-KW"/>
</dbReference>
<reference evidence="8" key="3">
    <citation type="submission" date="2025-09" db="UniProtKB">
        <authorList>
            <consortium name="Ensembl"/>
        </authorList>
    </citation>
    <scope>IDENTIFICATION</scope>
</reference>
<feature type="domain" description="C2H2-type" evidence="7">
    <location>
        <begin position="209"/>
        <end position="236"/>
    </location>
</feature>
<evidence type="ECO:0000256" key="5">
    <source>
        <dbReference type="PROSITE-ProRule" id="PRU00042"/>
    </source>
</evidence>
<feature type="domain" description="C2H2-type" evidence="7">
    <location>
        <begin position="237"/>
        <end position="265"/>
    </location>
</feature>